<reference evidence="2" key="2">
    <citation type="journal article" date="2023" name="Science">
        <title>Genomic signatures of disease resistance in endangered staghorn corals.</title>
        <authorList>
            <person name="Vollmer S.V."/>
            <person name="Selwyn J.D."/>
            <person name="Despard B.A."/>
            <person name="Roesel C.L."/>
        </authorList>
    </citation>
    <scope>NUCLEOTIDE SEQUENCE</scope>
    <source>
        <strain evidence="2">K2</strain>
    </source>
</reference>
<name>A0AAD9PY10_ACRCE</name>
<feature type="compositionally biased region" description="Basic and acidic residues" evidence="1">
    <location>
        <begin position="1"/>
        <end position="43"/>
    </location>
</feature>
<reference evidence="2" key="1">
    <citation type="journal article" date="2023" name="G3 (Bethesda)">
        <title>Whole genome assembly and annotation of the endangered Caribbean coral Acropora cervicornis.</title>
        <authorList>
            <person name="Selwyn J.D."/>
            <person name="Vollmer S.V."/>
        </authorList>
    </citation>
    <scope>NUCLEOTIDE SEQUENCE</scope>
    <source>
        <strain evidence="2">K2</strain>
    </source>
</reference>
<sequence length="67" mass="7683">MIFDDGSEHIGLDSGEESKLDRELENLSEESRDIGEVRESENVEKEEEDPDWIEGEGTEVSRVENEE</sequence>
<feature type="compositionally biased region" description="Acidic residues" evidence="1">
    <location>
        <begin position="44"/>
        <end position="57"/>
    </location>
</feature>
<proteinExistence type="predicted"/>
<organism evidence="2 3">
    <name type="scientific">Acropora cervicornis</name>
    <name type="common">Staghorn coral</name>
    <dbReference type="NCBI Taxonomy" id="6130"/>
    <lineage>
        <taxon>Eukaryota</taxon>
        <taxon>Metazoa</taxon>
        <taxon>Cnidaria</taxon>
        <taxon>Anthozoa</taxon>
        <taxon>Hexacorallia</taxon>
        <taxon>Scleractinia</taxon>
        <taxon>Astrocoeniina</taxon>
        <taxon>Acroporidae</taxon>
        <taxon>Acropora</taxon>
    </lineage>
</organism>
<keyword evidence="3" id="KW-1185">Reference proteome</keyword>
<dbReference type="EMBL" id="JARQWQ010000104">
    <property type="protein sequence ID" value="KAK2550941.1"/>
    <property type="molecule type" value="Genomic_DNA"/>
</dbReference>
<protein>
    <submittedName>
        <fullName evidence="2">Uncharacterized protein</fullName>
    </submittedName>
</protein>
<evidence type="ECO:0000256" key="1">
    <source>
        <dbReference type="SAM" id="MobiDB-lite"/>
    </source>
</evidence>
<comment type="caution">
    <text evidence="2">The sequence shown here is derived from an EMBL/GenBank/DDBJ whole genome shotgun (WGS) entry which is preliminary data.</text>
</comment>
<dbReference type="Proteomes" id="UP001249851">
    <property type="component" value="Unassembled WGS sequence"/>
</dbReference>
<feature type="region of interest" description="Disordered" evidence="1">
    <location>
        <begin position="1"/>
        <end position="67"/>
    </location>
</feature>
<evidence type="ECO:0000313" key="2">
    <source>
        <dbReference type="EMBL" id="KAK2550941.1"/>
    </source>
</evidence>
<evidence type="ECO:0000313" key="3">
    <source>
        <dbReference type="Proteomes" id="UP001249851"/>
    </source>
</evidence>
<dbReference type="AlphaFoldDB" id="A0AAD9PY10"/>
<accession>A0AAD9PY10</accession>
<gene>
    <name evidence="2" type="ORF">P5673_028317</name>
</gene>